<sequence>MDSVDALLVILIALVAVVAIAGLVVVLLARNAAKKQAAKLHYEANRPRDPLAEADADALRGDPRKIKAGDMIDVKGEGYAVRGTLRLTEGSYTWTENLLDTGTGKRRWLSVEEDPALELVLWAELDGGHGLQPGAREIHFDGRVFRSKEHGRASFAGEGTTGLHPTGWMRYHDYTAPDGVRLSFEDFGESGKWEAALGQVIGRYDVNIFAA</sequence>
<keyword evidence="1" id="KW-1133">Transmembrane helix</keyword>
<keyword evidence="1" id="KW-0472">Membrane</keyword>
<reference evidence="3" key="1">
    <citation type="submission" date="2023-03" db="EMBL/GenBank/DDBJ databases">
        <title>Actinorhabdospora filicis NBRC 111898.</title>
        <authorList>
            <person name="Ichikawa N."/>
            <person name="Sato H."/>
            <person name="Tonouchi N."/>
        </authorList>
    </citation>
    <scope>NUCLEOTIDE SEQUENCE</scope>
    <source>
        <strain evidence="3">NBRC 111898</strain>
    </source>
</reference>
<dbReference type="Proteomes" id="UP001165079">
    <property type="component" value="Unassembled WGS sequence"/>
</dbReference>
<organism evidence="3 4">
    <name type="scientific">Actinorhabdospora filicis</name>
    <dbReference type="NCBI Taxonomy" id="1785913"/>
    <lineage>
        <taxon>Bacteria</taxon>
        <taxon>Bacillati</taxon>
        <taxon>Actinomycetota</taxon>
        <taxon>Actinomycetes</taxon>
        <taxon>Micromonosporales</taxon>
        <taxon>Micromonosporaceae</taxon>
        <taxon>Actinorhabdospora</taxon>
    </lineage>
</organism>
<keyword evidence="1" id="KW-0812">Transmembrane</keyword>
<dbReference type="AlphaFoldDB" id="A0A9W6SRA9"/>
<protein>
    <recommendedName>
        <fullName evidence="2">DUF4178 domain-containing protein</fullName>
    </recommendedName>
</protein>
<name>A0A9W6SRA9_9ACTN</name>
<evidence type="ECO:0000256" key="1">
    <source>
        <dbReference type="SAM" id="Phobius"/>
    </source>
</evidence>
<gene>
    <name evidence="3" type="ORF">Afil01_53660</name>
</gene>
<dbReference type="InterPro" id="IPR025235">
    <property type="entry name" value="DUF4178"/>
</dbReference>
<evidence type="ECO:0000313" key="4">
    <source>
        <dbReference type="Proteomes" id="UP001165079"/>
    </source>
</evidence>
<proteinExistence type="predicted"/>
<feature type="domain" description="DUF4178" evidence="2">
    <location>
        <begin position="67"/>
        <end position="201"/>
    </location>
</feature>
<comment type="caution">
    <text evidence="3">The sequence shown here is derived from an EMBL/GenBank/DDBJ whole genome shotgun (WGS) entry which is preliminary data.</text>
</comment>
<keyword evidence="4" id="KW-1185">Reference proteome</keyword>
<feature type="transmembrane region" description="Helical" evidence="1">
    <location>
        <begin position="6"/>
        <end position="29"/>
    </location>
</feature>
<dbReference type="EMBL" id="BSTX01000004">
    <property type="protein sequence ID" value="GLZ80559.1"/>
    <property type="molecule type" value="Genomic_DNA"/>
</dbReference>
<evidence type="ECO:0000259" key="2">
    <source>
        <dbReference type="Pfam" id="PF13785"/>
    </source>
</evidence>
<evidence type="ECO:0000313" key="3">
    <source>
        <dbReference type="EMBL" id="GLZ80559.1"/>
    </source>
</evidence>
<dbReference type="Pfam" id="PF13785">
    <property type="entry name" value="DUF4178"/>
    <property type="match status" value="1"/>
</dbReference>
<accession>A0A9W6SRA9</accession>